<reference evidence="1" key="1">
    <citation type="submission" date="2023-06" db="EMBL/GenBank/DDBJ databases">
        <title>Draft Genome Sequences of Representative Paenibacillus Polymyxa, Bacillus cereus, Fictibacillus sp., and Brevibacillus agri Strains Isolated from Amazonian Dark Earth.</title>
        <authorList>
            <person name="Pellegrinetti T.A."/>
            <person name="Cunha I.C.M."/>
            <person name="Chaves M.G."/>
            <person name="Freitas A.S."/>
            <person name="Silva A.V.R."/>
            <person name="Tsai S.M."/>
            <person name="Mendes L.W."/>
        </authorList>
    </citation>
    <scope>NUCLEOTIDE SEQUENCE</scope>
    <source>
        <strain evidence="1">CENA-BCM004</strain>
    </source>
</reference>
<name>A0ABT8EDA4_9BACL</name>
<gene>
    <name evidence="1" type="ORF">QYF49_23515</name>
</gene>
<sequence length="131" mass="14811">MKRATVLMLAGLLGIAGVIGTAKVVANEKADVKIQVEERKPQNIDSRSVVAKRDNKNVPNEVKALREEMIALHNEIKSLHSQKQPTKNGHKEEQIRNRLIQLLEQQKSTNQMSKENTEALDKVITVLKNRR</sequence>
<accession>A0ABT8EDA4</accession>
<organism evidence="1 2">
    <name type="scientific">Fictibacillus terranigra</name>
    <dbReference type="NCBI Taxonomy" id="3058424"/>
    <lineage>
        <taxon>Bacteria</taxon>
        <taxon>Bacillati</taxon>
        <taxon>Bacillota</taxon>
        <taxon>Bacilli</taxon>
        <taxon>Bacillales</taxon>
        <taxon>Fictibacillaceae</taxon>
        <taxon>Fictibacillus</taxon>
    </lineage>
</organism>
<dbReference type="Proteomes" id="UP001168694">
    <property type="component" value="Unassembled WGS sequence"/>
</dbReference>
<dbReference type="EMBL" id="JAUHLN010000008">
    <property type="protein sequence ID" value="MDN4075917.1"/>
    <property type="molecule type" value="Genomic_DNA"/>
</dbReference>
<dbReference type="RefSeq" id="WP_290402028.1">
    <property type="nucleotide sequence ID" value="NZ_JAUHLN010000008.1"/>
</dbReference>
<comment type="caution">
    <text evidence="1">The sequence shown here is derived from an EMBL/GenBank/DDBJ whole genome shotgun (WGS) entry which is preliminary data.</text>
</comment>
<protein>
    <submittedName>
        <fullName evidence="1">Uncharacterized protein</fullName>
    </submittedName>
</protein>
<evidence type="ECO:0000313" key="2">
    <source>
        <dbReference type="Proteomes" id="UP001168694"/>
    </source>
</evidence>
<proteinExistence type="predicted"/>
<evidence type="ECO:0000313" key="1">
    <source>
        <dbReference type="EMBL" id="MDN4075917.1"/>
    </source>
</evidence>
<keyword evidence="2" id="KW-1185">Reference proteome</keyword>